<keyword evidence="7" id="KW-1185">Reference proteome</keyword>
<dbReference type="EMBL" id="BMFK01000002">
    <property type="protein sequence ID" value="GGE76834.1"/>
    <property type="molecule type" value="Genomic_DNA"/>
</dbReference>
<feature type="transmembrane region" description="Helical" evidence="5">
    <location>
        <begin position="192"/>
        <end position="210"/>
    </location>
</feature>
<feature type="transmembrane region" description="Helical" evidence="5">
    <location>
        <begin position="66"/>
        <end position="87"/>
    </location>
</feature>
<protein>
    <submittedName>
        <fullName evidence="6">Sporulation membrane protein YtaF</fullName>
    </submittedName>
</protein>
<dbReference type="PANTHER" id="PTHR35529:SF2">
    <property type="entry name" value="SPORULATION PROTEIN YTAF-RELATED"/>
    <property type="match status" value="1"/>
</dbReference>
<comment type="caution">
    <text evidence="6">The sequence shown here is derived from an EMBL/GenBank/DDBJ whole genome shotgun (WGS) entry which is preliminary data.</text>
</comment>
<dbReference type="NCBIfam" id="TIGR02840">
    <property type="entry name" value="spore_YtaF"/>
    <property type="match status" value="1"/>
</dbReference>
<keyword evidence="4 5" id="KW-0472">Membrane</keyword>
<evidence type="ECO:0000256" key="1">
    <source>
        <dbReference type="ARBA" id="ARBA00022475"/>
    </source>
</evidence>
<dbReference type="Proteomes" id="UP000605259">
    <property type="component" value="Unassembled WGS sequence"/>
</dbReference>
<evidence type="ECO:0000256" key="2">
    <source>
        <dbReference type="ARBA" id="ARBA00022692"/>
    </source>
</evidence>
<dbReference type="InterPro" id="IPR003810">
    <property type="entry name" value="Mntp/YtaF"/>
</dbReference>
<proteinExistence type="predicted"/>
<evidence type="ECO:0000256" key="5">
    <source>
        <dbReference type="SAM" id="Phobius"/>
    </source>
</evidence>
<sequence length="212" mass="22648">MPQYVSLLLLACALSLDSCSVGFTYGLRKVHIPLKSIIVISICSAAVLVLAMGVGYAAATFVSPEVATKIGGVVLIAIGVWVLIQFFKSDQSVDEPLVEQKTLVNVEIKWLGIVIHILRKPTVADIDKSGTITGIEALLLGISLSLDSFGAGIGASLLGYSPLLMALFITVMGSSFLLIGMRMGKALSSMRWLQRLTFLPGILLIIIGIWKM</sequence>
<feature type="transmembrane region" description="Helical" evidence="5">
    <location>
        <begin position="157"/>
        <end position="180"/>
    </location>
</feature>
<evidence type="ECO:0000256" key="3">
    <source>
        <dbReference type="ARBA" id="ARBA00022989"/>
    </source>
</evidence>
<gene>
    <name evidence="6" type="primary">ytaF</name>
    <name evidence="6" type="ORF">GCM10007140_28130</name>
</gene>
<dbReference type="AlphaFoldDB" id="A0A917EQT2"/>
<evidence type="ECO:0000313" key="7">
    <source>
        <dbReference type="Proteomes" id="UP000605259"/>
    </source>
</evidence>
<evidence type="ECO:0000256" key="4">
    <source>
        <dbReference type="ARBA" id="ARBA00023136"/>
    </source>
</evidence>
<organism evidence="6 7">
    <name type="scientific">Priestia taiwanensis</name>
    <dbReference type="NCBI Taxonomy" id="1347902"/>
    <lineage>
        <taxon>Bacteria</taxon>
        <taxon>Bacillati</taxon>
        <taxon>Bacillota</taxon>
        <taxon>Bacilli</taxon>
        <taxon>Bacillales</taxon>
        <taxon>Bacillaceae</taxon>
        <taxon>Priestia</taxon>
    </lineage>
</organism>
<dbReference type="Pfam" id="PF02659">
    <property type="entry name" value="Mntp"/>
    <property type="match status" value="2"/>
</dbReference>
<reference evidence="6" key="2">
    <citation type="submission" date="2020-09" db="EMBL/GenBank/DDBJ databases">
        <authorList>
            <person name="Sun Q."/>
            <person name="Zhou Y."/>
        </authorList>
    </citation>
    <scope>NUCLEOTIDE SEQUENCE</scope>
    <source>
        <strain evidence="6">CGMCC 1.12698</strain>
    </source>
</reference>
<feature type="transmembrane region" description="Helical" evidence="5">
    <location>
        <begin position="38"/>
        <end position="59"/>
    </location>
</feature>
<keyword evidence="3 5" id="KW-1133">Transmembrane helix</keyword>
<name>A0A917EQT2_9BACI</name>
<dbReference type="PANTHER" id="PTHR35529">
    <property type="entry name" value="MANGANESE EFFLUX PUMP MNTP-RELATED"/>
    <property type="match status" value="1"/>
</dbReference>
<evidence type="ECO:0000313" key="6">
    <source>
        <dbReference type="EMBL" id="GGE76834.1"/>
    </source>
</evidence>
<reference evidence="6" key="1">
    <citation type="journal article" date="2014" name="Int. J. Syst. Evol. Microbiol.">
        <title>Complete genome sequence of Corynebacterium casei LMG S-19264T (=DSM 44701T), isolated from a smear-ripened cheese.</title>
        <authorList>
            <consortium name="US DOE Joint Genome Institute (JGI-PGF)"/>
            <person name="Walter F."/>
            <person name="Albersmeier A."/>
            <person name="Kalinowski J."/>
            <person name="Ruckert C."/>
        </authorList>
    </citation>
    <scope>NUCLEOTIDE SEQUENCE</scope>
    <source>
        <strain evidence="6">CGMCC 1.12698</strain>
    </source>
</reference>
<keyword evidence="1" id="KW-1003">Cell membrane</keyword>
<dbReference type="InterPro" id="IPR014205">
    <property type="entry name" value="Spore_YtaF"/>
</dbReference>
<keyword evidence="2 5" id="KW-0812">Transmembrane</keyword>
<accession>A0A917EQT2</accession>